<dbReference type="Pfam" id="PF25162">
    <property type="entry name" value="DUF7827"/>
    <property type="match status" value="1"/>
</dbReference>
<protein>
    <recommendedName>
        <fullName evidence="8">PGF-CTERM sorting domain-containing protein</fullName>
    </recommendedName>
</protein>
<sequence length="833" mass="88380">MVLSVFAMSAAFAGAAAADATEVTAENVDLADGSEATINVSHADGDGEVYAVISQDGTYNEGDDILVNETGNVDDQSTELNADVSGLDGEYTVYAIATDGTLDAPAEGDDLTQWSQADTTFTVSDSRDAGNLGSQEDFYQGQSIEVTGFEGGETVAIHAGTSPSDSPVEYLRADSTGMVTIDTTDYSEGPYVLVDDEDTAYGPFWVVEQDISAEFVSDTVDQSETTLNYDSDNRDEPVNLQISSDDLSDDDLEAVFGGTAEDGEVTVEDVDPNGEGVSADFSDIETGEYNVTVSVEDTTAETTTSVEVTEEVEANAEFDSSTYSEEAGDIVEFTVDLQGTDNATVDLTEGDENYNASINVVDNDGDGEVTVYFNTYNAGKEAEDTFYTADDSEDTVSLNGAFDGEGEEKLGDEYRLLPADFNLELYVNSEETDLATLVLNDGSTGDIDTAVAPAGADISSDVDDLENATTTGSDVADGDQLVIGVDVSGVFGQLANDDFDSSDLNLTVEQSNPERYTSANTIENFDVVTDADNNRIYFVVDTTNENIDADQEYDVTFSVSEDYVNSYSESNDNNAEEAETSFSVTERNIEVTGDFNADGVLQVENDENATVTGESNAAPGTDVQIRLRATGDDPFLMSQTAEVGDEGAIESTFDLSEHEAGQNFTVRMTDNNGEEEVQQQVDATLVESAGQPHTVTITVEDADGNAVSGADVSVADQTETTGDDGQVTFELWHGEYDVTATHDGEETTGTLTINDEDDTTDEGTLVLGEENQNINDGDEQNQDDNNNDEKNGDDNNNDGSGDDSEGEDQPGFGIAVALIALLAAAGIALRNRA</sequence>
<dbReference type="PATRIC" id="fig|1008153.3.peg.472"/>
<feature type="domain" description="DUF7827" evidence="5">
    <location>
        <begin position="308"/>
        <end position="403"/>
    </location>
</feature>
<feature type="transmembrane region" description="Helical" evidence="3">
    <location>
        <begin position="811"/>
        <end position="829"/>
    </location>
</feature>
<dbReference type="OrthoDB" id="325633at2157"/>
<reference evidence="6 7" key="1">
    <citation type="submission" date="2016-02" db="EMBL/GenBank/DDBJ databases">
        <title>Genome sequence of Halalkalicoccus paucihalophilus DSM 24557.</title>
        <authorList>
            <person name="Poehlein A."/>
            <person name="Daniel R."/>
        </authorList>
    </citation>
    <scope>NUCLEOTIDE SEQUENCE [LARGE SCALE GENOMIC DNA]</scope>
    <source>
        <strain evidence="6 7">DSM 24557</strain>
    </source>
</reference>
<keyword evidence="3" id="KW-0472">Membrane</keyword>
<dbReference type="InterPro" id="IPR008969">
    <property type="entry name" value="CarboxyPept-like_regulatory"/>
</dbReference>
<gene>
    <name evidence="6" type="ORF">HAPAU_04690</name>
</gene>
<evidence type="ECO:0000256" key="3">
    <source>
        <dbReference type="SAM" id="Phobius"/>
    </source>
</evidence>
<evidence type="ECO:0000313" key="7">
    <source>
        <dbReference type="Proteomes" id="UP000075321"/>
    </source>
</evidence>
<keyword evidence="1" id="KW-0732">Signal</keyword>
<evidence type="ECO:0000256" key="1">
    <source>
        <dbReference type="ARBA" id="ARBA00022729"/>
    </source>
</evidence>
<feature type="domain" description="PGF-CTERM archaeal protein-sorting signal" evidence="4">
    <location>
        <begin position="809"/>
        <end position="830"/>
    </location>
</feature>
<evidence type="ECO:0000313" key="6">
    <source>
        <dbReference type="EMBL" id="KYH27798.1"/>
    </source>
</evidence>
<feature type="region of interest" description="Disordered" evidence="2">
    <location>
        <begin position="739"/>
        <end position="810"/>
    </location>
</feature>
<dbReference type="AlphaFoldDB" id="A0A151AJF5"/>
<dbReference type="Gene3D" id="2.60.40.10">
    <property type="entry name" value="Immunoglobulins"/>
    <property type="match status" value="1"/>
</dbReference>
<comment type="caution">
    <text evidence="6">The sequence shown here is derived from an EMBL/GenBank/DDBJ whole genome shotgun (WGS) entry which is preliminary data.</text>
</comment>
<dbReference type="Proteomes" id="UP000075321">
    <property type="component" value="Unassembled WGS sequence"/>
</dbReference>
<keyword evidence="3" id="KW-1133">Transmembrane helix</keyword>
<evidence type="ECO:0000256" key="2">
    <source>
        <dbReference type="SAM" id="MobiDB-lite"/>
    </source>
</evidence>
<proteinExistence type="predicted"/>
<dbReference type="NCBIfam" id="TIGR04126">
    <property type="entry name" value="PGF_CTERM"/>
    <property type="match status" value="1"/>
</dbReference>
<organism evidence="6 7">
    <name type="scientific">Halalkalicoccus paucihalophilus</name>
    <dbReference type="NCBI Taxonomy" id="1008153"/>
    <lineage>
        <taxon>Archaea</taxon>
        <taxon>Methanobacteriati</taxon>
        <taxon>Methanobacteriota</taxon>
        <taxon>Stenosarchaea group</taxon>
        <taxon>Halobacteria</taxon>
        <taxon>Halobacteriales</taxon>
        <taxon>Halococcaceae</taxon>
        <taxon>Halalkalicoccus</taxon>
    </lineage>
</organism>
<dbReference type="NCBIfam" id="NF045517">
    <property type="entry name" value="halo_surf_dom"/>
    <property type="match status" value="1"/>
</dbReference>
<dbReference type="GO" id="GO:0030115">
    <property type="term" value="C:S-layer"/>
    <property type="evidence" value="ECO:0007669"/>
    <property type="project" value="UniProtKB-SubCell"/>
</dbReference>
<keyword evidence="7" id="KW-1185">Reference proteome</keyword>
<name>A0A151AJF5_9EURY</name>
<dbReference type="Pfam" id="PF18204">
    <property type="entry name" value="PGF-CTERM"/>
    <property type="match status" value="1"/>
</dbReference>
<dbReference type="InterPro" id="IPR057149">
    <property type="entry name" value="DUF7827"/>
</dbReference>
<evidence type="ECO:0008006" key="8">
    <source>
        <dbReference type="Google" id="ProtNLM"/>
    </source>
</evidence>
<evidence type="ECO:0000259" key="4">
    <source>
        <dbReference type="Pfam" id="PF18204"/>
    </source>
</evidence>
<feature type="compositionally biased region" description="Acidic residues" evidence="2">
    <location>
        <begin position="776"/>
        <end position="786"/>
    </location>
</feature>
<accession>A0A151AJF5</accession>
<dbReference type="SUPFAM" id="SSF49464">
    <property type="entry name" value="Carboxypeptidase regulatory domain-like"/>
    <property type="match status" value="1"/>
</dbReference>
<dbReference type="EMBL" id="LTAZ01000001">
    <property type="protein sequence ID" value="KYH27798.1"/>
    <property type="molecule type" value="Genomic_DNA"/>
</dbReference>
<dbReference type="GO" id="GO:0005886">
    <property type="term" value="C:plasma membrane"/>
    <property type="evidence" value="ECO:0007669"/>
    <property type="project" value="UniProtKB-SubCell"/>
</dbReference>
<keyword evidence="3" id="KW-0812">Transmembrane</keyword>
<evidence type="ECO:0000259" key="5">
    <source>
        <dbReference type="Pfam" id="PF25162"/>
    </source>
</evidence>
<dbReference type="InterPro" id="IPR013783">
    <property type="entry name" value="Ig-like_fold"/>
</dbReference>
<dbReference type="InterPro" id="IPR026371">
    <property type="entry name" value="PGF_CTERM"/>
</dbReference>